<reference evidence="2 3" key="1">
    <citation type="submission" date="2016-09" db="EMBL/GenBank/DDBJ databases">
        <title>Alteromonas lipolytica, a new species isolated from sea water.</title>
        <authorList>
            <person name="Wu Y.-H."/>
            <person name="Cheng H."/>
            <person name="Xu X.-W."/>
        </authorList>
    </citation>
    <scope>NUCLEOTIDE SEQUENCE [LARGE SCALE GENOMIC DNA]</scope>
    <source>
        <strain evidence="2 3">JW12</strain>
    </source>
</reference>
<dbReference type="RefSeq" id="WP_083271515.1">
    <property type="nucleotide sequence ID" value="NZ_BMJR01000007.1"/>
</dbReference>
<accession>A0A1E8FK17</accession>
<feature type="domain" description="Beta-lactamase-related" evidence="1">
    <location>
        <begin position="93"/>
        <end position="380"/>
    </location>
</feature>
<dbReference type="STRING" id="1856405.BFC17_09090"/>
<keyword evidence="3" id="KW-1185">Reference proteome</keyword>
<dbReference type="InterPro" id="IPR012338">
    <property type="entry name" value="Beta-lactam/transpept-like"/>
</dbReference>
<gene>
    <name evidence="2" type="ORF">BFC17_09090</name>
</gene>
<dbReference type="PANTHER" id="PTHR43283:SF7">
    <property type="entry name" value="BETA-LACTAMASE-RELATED DOMAIN-CONTAINING PROTEIN"/>
    <property type="match status" value="1"/>
</dbReference>
<name>A0A1E8FK17_9ALTE</name>
<protein>
    <recommendedName>
        <fullName evidence="1">Beta-lactamase-related domain-containing protein</fullName>
    </recommendedName>
</protein>
<sequence>MSGDLVIYRLAISFMLLTYLTSGQAQESWPTPAQIDLVKSRMASFPAARFIYDVDWYSPLEIVPGNDKQPLAVSPASSPAIAQAIALAEKHDSYAFIYWQGGAIRSEKYWYEFNAQSRFDTASMHKTVVAVLLGIAQQQGLINSVDDPVARYLPELAGTPRGEISLRAMLEMASGITTPPVSTDPASPYYQTYFGDDLKQAVAHWPMRFAPYEEFFYANANTQYLAWIIERTSQMRYADFLSEYLWKPLGAADARLWLDHEGGSPRASCCLQASARDWLKFGLLLLKQGQLNDTRIVPAEWIAAMTRPSATNPNYGWQIWRGSPHNPARIYGKGIPAVVPAKQAFLQDDVYFLDGSGGQRVYVIPSADMVIVRIGKADHSWDDSALPNLLLATEPTGHNK</sequence>
<dbReference type="Proteomes" id="UP000176037">
    <property type="component" value="Unassembled WGS sequence"/>
</dbReference>
<evidence type="ECO:0000313" key="2">
    <source>
        <dbReference type="EMBL" id="OFI36265.1"/>
    </source>
</evidence>
<proteinExistence type="predicted"/>
<evidence type="ECO:0000313" key="3">
    <source>
        <dbReference type="Proteomes" id="UP000176037"/>
    </source>
</evidence>
<dbReference type="Gene3D" id="3.40.710.10">
    <property type="entry name" value="DD-peptidase/beta-lactamase superfamily"/>
    <property type="match status" value="1"/>
</dbReference>
<comment type="caution">
    <text evidence="2">The sequence shown here is derived from an EMBL/GenBank/DDBJ whole genome shotgun (WGS) entry which is preliminary data.</text>
</comment>
<dbReference type="PANTHER" id="PTHR43283">
    <property type="entry name" value="BETA-LACTAMASE-RELATED"/>
    <property type="match status" value="1"/>
</dbReference>
<dbReference type="AlphaFoldDB" id="A0A1E8FK17"/>
<dbReference type="InterPro" id="IPR001466">
    <property type="entry name" value="Beta-lactam-related"/>
</dbReference>
<dbReference type="InterPro" id="IPR050789">
    <property type="entry name" value="Diverse_Enzym_Activities"/>
</dbReference>
<dbReference type="Pfam" id="PF00144">
    <property type="entry name" value="Beta-lactamase"/>
    <property type="match status" value="1"/>
</dbReference>
<dbReference type="SUPFAM" id="SSF56601">
    <property type="entry name" value="beta-lactamase/transpeptidase-like"/>
    <property type="match status" value="1"/>
</dbReference>
<organism evidence="2 3">
    <name type="scientific">Alteromonas lipolytica</name>
    <dbReference type="NCBI Taxonomy" id="1856405"/>
    <lineage>
        <taxon>Bacteria</taxon>
        <taxon>Pseudomonadati</taxon>
        <taxon>Pseudomonadota</taxon>
        <taxon>Gammaproteobacteria</taxon>
        <taxon>Alteromonadales</taxon>
        <taxon>Alteromonadaceae</taxon>
        <taxon>Alteromonas/Salinimonas group</taxon>
        <taxon>Alteromonas</taxon>
    </lineage>
</organism>
<dbReference type="OrthoDB" id="9814204at2"/>
<dbReference type="EMBL" id="MJIC01000002">
    <property type="protein sequence ID" value="OFI36265.1"/>
    <property type="molecule type" value="Genomic_DNA"/>
</dbReference>
<evidence type="ECO:0000259" key="1">
    <source>
        <dbReference type="Pfam" id="PF00144"/>
    </source>
</evidence>